<evidence type="ECO:0000313" key="3">
    <source>
        <dbReference type="EMBL" id="RFU35408.1"/>
    </source>
</evidence>
<reference evidence="3 4" key="1">
    <citation type="submission" date="2018-05" db="EMBL/GenBank/DDBJ databases">
        <title>Draft genome sequence of Scytalidium lignicola DSM 105466, a ubiquitous saprotrophic fungus.</title>
        <authorList>
            <person name="Buettner E."/>
            <person name="Gebauer A.M."/>
            <person name="Hofrichter M."/>
            <person name="Liers C."/>
            <person name="Kellner H."/>
        </authorList>
    </citation>
    <scope>NUCLEOTIDE SEQUENCE [LARGE SCALE GENOMIC DNA]</scope>
    <source>
        <strain evidence="3 4">DSM 105466</strain>
    </source>
</reference>
<dbReference type="AlphaFoldDB" id="A0A3E2HPW4"/>
<dbReference type="EC" id="3.1.1.23" evidence="3"/>
<keyword evidence="3" id="KW-0378">Hydrolase</keyword>
<dbReference type="EMBL" id="NCSJ02000009">
    <property type="protein sequence ID" value="RFU35408.1"/>
    <property type="molecule type" value="Genomic_DNA"/>
</dbReference>
<protein>
    <submittedName>
        <fullName evidence="3">Acting on peptide bonds (Peptidase)/Acylglycerol lipase/Carboxylesterase</fullName>
        <ecNumber evidence="3">3.1.1.1</ecNumber>
        <ecNumber evidence="3">3.1.1.23</ecNumber>
        <ecNumber evidence="3">3.4.11.-</ecNumber>
    </submittedName>
</protein>
<dbReference type="InterPro" id="IPR000073">
    <property type="entry name" value="AB_hydrolase_1"/>
</dbReference>
<dbReference type="Proteomes" id="UP000258309">
    <property type="component" value="Unassembled WGS sequence"/>
</dbReference>
<name>A0A3E2HPW4_SCYLI</name>
<feature type="domain" description="AB hydrolase-1" evidence="2">
    <location>
        <begin position="59"/>
        <end position="369"/>
    </location>
</feature>
<dbReference type="GO" id="GO:0106435">
    <property type="term" value="F:carboxylesterase activity"/>
    <property type="evidence" value="ECO:0007669"/>
    <property type="project" value="UniProtKB-EC"/>
</dbReference>
<feature type="non-terminal residue" evidence="3">
    <location>
        <position position="1"/>
    </location>
</feature>
<feature type="region of interest" description="Disordered" evidence="1">
    <location>
        <begin position="401"/>
        <end position="422"/>
    </location>
</feature>
<sequence length="422" mass="47601">MASQVFQIKEHVLECQHIREYPRATAQSQEDTLYLSIKQYIPLDNPNPQDGDVTIIGAHANGFPKELYEPLWEDVLARSKENGFRIRGIWIADIANQGASGVLNEGRLGNDPSWLDHARDLLHMVNHFRKDMPQPLVGVGHSMGGNQLVNLALMHPRLLFSLVLLDPVIQAQASQPPSEKHGPGPASASTFRRDLWPSRAAAEEAFRKQKFYQTWNPKVFDRWLKFGIRETPTQLYPDEKGSITLSTTKHQECFTFLRPSWEGMSEDGEAVINRSLIPDMNPDSPVKFPFYRAEPPNTMMRLGELRPSVLYIFGGTSPMSSPPERKKKIDITGISTGGSGGAKAGRVIEITLEDVGHLVAMEASEQCADSITSWLGPEVRRFKDEREKYVEWTERSIRDKTTLSEEWQKRIGGPPTRTKAKM</sequence>
<dbReference type="STRING" id="5539.A0A3E2HPW4"/>
<dbReference type="EC" id="3.1.1.1" evidence="3"/>
<evidence type="ECO:0000313" key="4">
    <source>
        <dbReference type="Proteomes" id="UP000258309"/>
    </source>
</evidence>
<dbReference type="Gene3D" id="3.40.50.1820">
    <property type="entry name" value="alpha/beta hydrolase"/>
    <property type="match status" value="1"/>
</dbReference>
<proteinExistence type="predicted"/>
<dbReference type="SUPFAM" id="SSF53474">
    <property type="entry name" value="alpha/beta-Hydrolases"/>
    <property type="match status" value="1"/>
</dbReference>
<feature type="non-terminal residue" evidence="3">
    <location>
        <position position="422"/>
    </location>
</feature>
<dbReference type="Pfam" id="PF12697">
    <property type="entry name" value="Abhydrolase_6"/>
    <property type="match status" value="1"/>
</dbReference>
<dbReference type="EC" id="3.4.11.-" evidence="3"/>
<gene>
    <name evidence="3" type="ORF">B7463_g998</name>
</gene>
<organism evidence="3 4">
    <name type="scientific">Scytalidium lignicola</name>
    <name type="common">Hyphomycete</name>
    <dbReference type="NCBI Taxonomy" id="5539"/>
    <lineage>
        <taxon>Eukaryota</taxon>
        <taxon>Fungi</taxon>
        <taxon>Dikarya</taxon>
        <taxon>Ascomycota</taxon>
        <taxon>Pezizomycotina</taxon>
        <taxon>Leotiomycetes</taxon>
        <taxon>Leotiomycetes incertae sedis</taxon>
        <taxon>Scytalidium</taxon>
    </lineage>
</organism>
<dbReference type="InterPro" id="IPR029058">
    <property type="entry name" value="AB_hydrolase_fold"/>
</dbReference>
<comment type="caution">
    <text evidence="3">The sequence shown here is derived from an EMBL/GenBank/DDBJ whole genome shotgun (WGS) entry which is preliminary data.</text>
</comment>
<dbReference type="OrthoDB" id="94039at2759"/>
<evidence type="ECO:0000256" key="1">
    <source>
        <dbReference type="SAM" id="MobiDB-lite"/>
    </source>
</evidence>
<dbReference type="OMA" id="FGIRGIW"/>
<dbReference type="GO" id="GO:0047372">
    <property type="term" value="F:monoacylglycerol lipase activity"/>
    <property type="evidence" value="ECO:0007669"/>
    <property type="project" value="UniProtKB-EC"/>
</dbReference>
<keyword evidence="3" id="KW-0031">Aminopeptidase</keyword>
<evidence type="ECO:0000259" key="2">
    <source>
        <dbReference type="Pfam" id="PF12697"/>
    </source>
</evidence>
<keyword evidence="3" id="KW-0645">Protease</keyword>
<accession>A0A3E2HPW4</accession>
<keyword evidence="4" id="KW-1185">Reference proteome</keyword>
<dbReference type="GO" id="GO:0004177">
    <property type="term" value="F:aminopeptidase activity"/>
    <property type="evidence" value="ECO:0007669"/>
    <property type="project" value="UniProtKB-KW"/>
</dbReference>
<feature type="region of interest" description="Disordered" evidence="1">
    <location>
        <begin position="173"/>
        <end position="193"/>
    </location>
</feature>